<accession>A0A1L5NU65</accession>
<dbReference type="AlphaFoldDB" id="A0A1L5NU65"/>
<gene>
    <name evidence="1" type="ORF">IE4872_PD00911</name>
</gene>
<evidence type="ECO:0000313" key="1">
    <source>
        <dbReference type="EMBL" id="APO71440.1"/>
    </source>
</evidence>
<evidence type="ECO:0000313" key="2">
    <source>
        <dbReference type="Proteomes" id="UP000184749"/>
    </source>
</evidence>
<dbReference type="Proteomes" id="UP000184749">
    <property type="component" value="Plasmid pRgalIE4872d"/>
</dbReference>
<proteinExistence type="predicted"/>
<name>A0A1L5NU65_9HYPH</name>
<dbReference type="EMBL" id="CP017105">
    <property type="protein sequence ID" value="APO71440.1"/>
    <property type="molecule type" value="Genomic_DNA"/>
</dbReference>
<sequence length="61" mass="7173">MLTLYRQNFESVGYQEIKRLYNPGAVFFFQLTCANFERDRRGDFSQRPIANQEYLLGCASV</sequence>
<protein>
    <submittedName>
        <fullName evidence="1">Uncharacterized protein</fullName>
    </submittedName>
</protein>
<reference evidence="1 2" key="1">
    <citation type="submission" date="2016-09" db="EMBL/GenBank/DDBJ databases">
        <title>The complete genome sequences of Rhizobium gallicum, symbiovars gallicum and phaseoli, symbionts associated to common bean (Phaseolus vulgaris).</title>
        <authorList>
            <person name="Bustos P."/>
            <person name="Santamaria R.I."/>
            <person name="Perez-Carrascal O.M."/>
            <person name="Juarez S."/>
            <person name="Lozano L."/>
            <person name="Martinez-Flores I."/>
            <person name="Martinez-Romero E."/>
            <person name="Cevallos M."/>
            <person name="Romero D."/>
            <person name="Davila G."/>
            <person name="Gonzalez V."/>
        </authorList>
    </citation>
    <scope>NUCLEOTIDE SEQUENCE [LARGE SCALE GENOMIC DNA]</scope>
    <source>
        <strain evidence="1 2">IE4872</strain>
        <plasmid evidence="2">prgalie4872d</plasmid>
    </source>
</reference>
<geneLocation type="plasmid" evidence="2">
    <name>prgalie4872d</name>
</geneLocation>
<keyword evidence="1" id="KW-0614">Plasmid</keyword>
<dbReference type="RefSeq" id="WP_083635954.1">
    <property type="nucleotide sequence ID" value="NZ_CP017105.1"/>
</dbReference>
<organism evidence="1 2">
    <name type="scientific">Rhizobium gallicum</name>
    <dbReference type="NCBI Taxonomy" id="56730"/>
    <lineage>
        <taxon>Bacteria</taxon>
        <taxon>Pseudomonadati</taxon>
        <taxon>Pseudomonadota</taxon>
        <taxon>Alphaproteobacteria</taxon>
        <taxon>Hyphomicrobiales</taxon>
        <taxon>Rhizobiaceae</taxon>
        <taxon>Rhizobium/Agrobacterium group</taxon>
        <taxon>Rhizobium</taxon>
    </lineage>
</organism>